<dbReference type="EMBL" id="CP007139">
    <property type="protein sequence ID" value="AIE87969.1"/>
    <property type="molecule type" value="Genomic_DNA"/>
</dbReference>
<sequence>MRYFIFNTGGDWDTTTLFLNGEEYPASRLFVRLETGRDAYGQPTRGGLQNGGQMEAFVLPQDGDAREQAIFPGRIDFEFPMHKITVENDTPNFTIEMTRIILDGKDVSDEVTDLSINIDAVANEVEAYLTLFKPHLFAASEMATYNLL</sequence>
<evidence type="ECO:0000313" key="1">
    <source>
        <dbReference type="EMBL" id="AIE87969.1"/>
    </source>
</evidence>
<evidence type="ECO:0000313" key="2">
    <source>
        <dbReference type="Proteomes" id="UP000027982"/>
    </source>
</evidence>
<dbReference type="RefSeq" id="WP_025228158.1">
    <property type="nucleotide sequence ID" value="NZ_CP007139.1"/>
</dbReference>
<dbReference type="HOGENOM" id="CLU_1756102_0_0_0"/>
<dbReference type="KEGG" id="fgi:OP10G_4601"/>
<dbReference type="OrthoDB" id="9930969at2"/>
<dbReference type="STRING" id="661478.OP10G_4601"/>
<organism evidence="1 2">
    <name type="scientific">Fimbriimonas ginsengisoli Gsoil 348</name>
    <dbReference type="NCBI Taxonomy" id="661478"/>
    <lineage>
        <taxon>Bacteria</taxon>
        <taxon>Bacillati</taxon>
        <taxon>Armatimonadota</taxon>
        <taxon>Fimbriimonadia</taxon>
        <taxon>Fimbriimonadales</taxon>
        <taxon>Fimbriimonadaceae</taxon>
        <taxon>Fimbriimonas</taxon>
    </lineage>
</organism>
<dbReference type="AlphaFoldDB" id="A0A068NZ52"/>
<keyword evidence="2" id="KW-1185">Reference proteome</keyword>
<reference evidence="1 2" key="1">
    <citation type="journal article" date="2014" name="PLoS ONE">
        <title>The first complete genome sequence of the class fimbriimonadia in the phylum armatimonadetes.</title>
        <authorList>
            <person name="Hu Z.Y."/>
            <person name="Wang Y.Z."/>
            <person name="Im W.T."/>
            <person name="Wang S.Y."/>
            <person name="Zhao G.P."/>
            <person name="Zheng H.J."/>
            <person name="Quan Z.X."/>
        </authorList>
    </citation>
    <scope>NUCLEOTIDE SEQUENCE [LARGE SCALE GENOMIC DNA]</scope>
    <source>
        <strain evidence="1">Gsoil 348</strain>
    </source>
</reference>
<name>A0A068NZ52_FIMGI</name>
<proteinExistence type="predicted"/>
<accession>A0A068NZ52</accession>
<protein>
    <submittedName>
        <fullName evidence="1">Uncharacterized protein</fullName>
    </submittedName>
</protein>
<gene>
    <name evidence="1" type="ORF">OP10G_4601</name>
</gene>
<dbReference type="Proteomes" id="UP000027982">
    <property type="component" value="Chromosome"/>
</dbReference>